<dbReference type="GeneID" id="4622762"/>
<dbReference type="STRING" id="284811.Q750Y7"/>
<evidence type="ECO:0000313" key="2">
    <source>
        <dbReference type="EMBL" id="AAS54293.1"/>
    </source>
</evidence>
<organism evidence="2 3">
    <name type="scientific">Eremothecium gossypii (strain ATCC 10895 / CBS 109.51 / FGSC 9923 / NRRL Y-1056)</name>
    <name type="common">Yeast</name>
    <name type="synonym">Ashbya gossypii</name>
    <dbReference type="NCBI Taxonomy" id="284811"/>
    <lineage>
        <taxon>Eukaryota</taxon>
        <taxon>Fungi</taxon>
        <taxon>Dikarya</taxon>
        <taxon>Ascomycota</taxon>
        <taxon>Saccharomycotina</taxon>
        <taxon>Saccharomycetes</taxon>
        <taxon>Saccharomycetales</taxon>
        <taxon>Saccharomycetaceae</taxon>
        <taxon>Eremothecium</taxon>
    </lineage>
</organism>
<dbReference type="KEGG" id="ago:AGOS_AGL198W"/>
<gene>
    <name evidence="2" type="ORF">AGOS_AGL198W</name>
</gene>
<evidence type="ECO:0000256" key="1">
    <source>
        <dbReference type="SAM" id="MobiDB-lite"/>
    </source>
</evidence>
<dbReference type="InParanoid" id="Q750Y7"/>
<name>Q750Y7_EREGS</name>
<reference evidence="2 3" key="1">
    <citation type="journal article" date="2004" name="Science">
        <title>The Ashbya gossypii genome as a tool for mapping the ancient Saccharomyces cerevisiae genome.</title>
        <authorList>
            <person name="Dietrich F.S."/>
            <person name="Voegeli S."/>
            <person name="Brachat S."/>
            <person name="Lerch A."/>
            <person name="Gates K."/>
            <person name="Steiner S."/>
            <person name="Mohr C."/>
            <person name="Pohlmann R."/>
            <person name="Luedi P."/>
            <person name="Choi S."/>
            <person name="Wing R.A."/>
            <person name="Flavier A."/>
            <person name="Gaffney T.D."/>
            <person name="Philippsen P."/>
        </authorList>
    </citation>
    <scope>NUCLEOTIDE SEQUENCE [LARGE SCALE GENOMIC DNA]</scope>
    <source>
        <strain evidence="3">ATCC 10895 / CBS 109.51 / FGSC 9923 / NRRL Y-1056</strain>
    </source>
</reference>
<proteinExistence type="predicted"/>
<dbReference type="Proteomes" id="UP000000591">
    <property type="component" value="Chromosome VII"/>
</dbReference>
<dbReference type="HOGENOM" id="CLU_983627_0_0_1"/>
<accession>Q750Y7</accession>
<reference evidence="3" key="2">
    <citation type="journal article" date="2013" name="G3 (Bethesda)">
        <title>Genomes of Ashbya fungi isolated from insects reveal four mating-type loci, numerous translocations, lack of transposons, and distinct gene duplications.</title>
        <authorList>
            <person name="Dietrich F.S."/>
            <person name="Voegeli S."/>
            <person name="Kuo S."/>
            <person name="Philippsen P."/>
        </authorList>
    </citation>
    <scope>GENOME REANNOTATION</scope>
    <source>
        <strain evidence="3">ATCC 10895 / CBS 109.51 / FGSC 9923 / NRRL Y-1056</strain>
    </source>
</reference>
<dbReference type="OrthoDB" id="49151at2759"/>
<dbReference type="Pfam" id="PF09749">
    <property type="entry name" value="HVSL"/>
    <property type="match status" value="1"/>
</dbReference>
<dbReference type="InterPro" id="IPR027521">
    <property type="entry name" value="Usb1"/>
</dbReference>
<feature type="region of interest" description="Disordered" evidence="1">
    <location>
        <begin position="1"/>
        <end position="22"/>
    </location>
</feature>
<dbReference type="OMA" id="TACVERM"/>
<dbReference type="AlphaFoldDB" id="Q750Y7"/>
<sequence>MDLVRANYAADSDSDSQGEEDVSCPLPEYISHMFRRAATAGLRLERPHVYAYADVQLSEQQRGILERLVQRANSARVEAEFQPLFYGRLRARRPLHVSLTPALQFSSAAAATACVERMRAGLAGAGVLATALERAPRVLPNCDSSVAYLALPLAPAGRAQAAALTARLGAALAATPGGLTPYDSAAFAAGAHVSVAEDSQNPGLLRYARAKDTPGAAAHLERMETLLQASDTPLPPADAAALQIVCTAVHLTLNGRLQASVALRTQLQPM</sequence>
<dbReference type="EMBL" id="AE016820">
    <property type="protein sequence ID" value="AAS54293.1"/>
    <property type="molecule type" value="Genomic_DNA"/>
</dbReference>
<dbReference type="GO" id="GO:0034477">
    <property type="term" value="P:U6 snRNA 3'-end processing"/>
    <property type="evidence" value="ECO:0007669"/>
    <property type="project" value="InterPro"/>
</dbReference>
<evidence type="ECO:0000313" key="3">
    <source>
        <dbReference type="Proteomes" id="UP000000591"/>
    </source>
</evidence>
<dbReference type="RefSeq" id="NP_986469.1">
    <property type="nucleotide sequence ID" value="NM_211531.2"/>
</dbReference>
<dbReference type="GO" id="GO:0004518">
    <property type="term" value="F:nuclease activity"/>
    <property type="evidence" value="ECO:0007669"/>
    <property type="project" value="InterPro"/>
</dbReference>
<dbReference type="Gene3D" id="3.90.1140.10">
    <property type="entry name" value="Cyclic phosphodiesterase"/>
    <property type="match status" value="1"/>
</dbReference>
<protein>
    <submittedName>
        <fullName evidence="2">AGL198Wp</fullName>
    </submittedName>
</protein>
<feature type="compositionally biased region" description="Acidic residues" evidence="1">
    <location>
        <begin position="12"/>
        <end position="22"/>
    </location>
</feature>
<keyword evidence="3" id="KW-1185">Reference proteome</keyword>